<dbReference type="AlphaFoldDB" id="A0A6S6R442"/>
<organism evidence="1 2">
    <name type="scientific">Anaerocolumna cellulosilytica</name>
    <dbReference type="NCBI Taxonomy" id="433286"/>
    <lineage>
        <taxon>Bacteria</taxon>
        <taxon>Bacillati</taxon>
        <taxon>Bacillota</taxon>
        <taxon>Clostridia</taxon>
        <taxon>Lachnospirales</taxon>
        <taxon>Lachnospiraceae</taxon>
        <taxon>Anaerocolumna</taxon>
    </lineage>
</organism>
<evidence type="ECO:0000313" key="2">
    <source>
        <dbReference type="Proteomes" id="UP000515561"/>
    </source>
</evidence>
<dbReference type="EMBL" id="AP023367">
    <property type="protein sequence ID" value="BCJ94242.1"/>
    <property type="molecule type" value="Genomic_DNA"/>
</dbReference>
<proteinExistence type="predicted"/>
<reference evidence="1 2" key="1">
    <citation type="journal article" date="2016" name="Int. J. Syst. Evol. Microbiol.">
        <title>Descriptions of Anaerotaenia torta gen. nov., sp. nov. and Anaerocolumna cellulosilytica gen. nov., sp. nov. isolated from a methanogenic reactor of cattle waste.</title>
        <authorList>
            <person name="Uek A."/>
            <person name="Ohtaki Y."/>
            <person name="Kaku N."/>
            <person name="Ueki K."/>
        </authorList>
    </citation>
    <scope>NUCLEOTIDE SEQUENCE [LARGE SCALE GENOMIC DNA]</scope>
    <source>
        <strain evidence="1 2">SN021</strain>
    </source>
</reference>
<accession>A0A6S6R442</accession>
<name>A0A6S6R442_9FIRM</name>
<keyword evidence="2" id="KW-1185">Reference proteome</keyword>
<sequence>MRYVRNKHNFNPRFRVGSDTLVTLEFIPFIYFNPRFRAGSDSKYLQKLYHKAFFIIIFTQ</sequence>
<dbReference type="Proteomes" id="UP000515561">
    <property type="component" value="Chromosome"/>
</dbReference>
<gene>
    <name evidence="1" type="ORF">acsn021_18110</name>
</gene>
<protein>
    <submittedName>
        <fullName evidence="1">Uncharacterized protein</fullName>
    </submittedName>
</protein>
<dbReference type="KEGG" id="acel:acsn021_18110"/>
<evidence type="ECO:0000313" key="1">
    <source>
        <dbReference type="EMBL" id="BCJ94242.1"/>
    </source>
</evidence>